<dbReference type="EMBL" id="RKHK01000001">
    <property type="protein sequence ID" value="ROR73891.1"/>
    <property type="molecule type" value="Genomic_DNA"/>
</dbReference>
<evidence type="ECO:0000256" key="1">
    <source>
        <dbReference type="SAM" id="Phobius"/>
    </source>
</evidence>
<reference evidence="2 3" key="1">
    <citation type="submission" date="2018-11" db="EMBL/GenBank/DDBJ databases">
        <title>Sequencing the genomes of 1000 actinobacteria strains.</title>
        <authorList>
            <person name="Klenk H.-P."/>
        </authorList>
    </citation>
    <scope>NUCLEOTIDE SEQUENCE [LARGE SCALE GENOMIC DNA]</scope>
    <source>
        <strain evidence="2 3">DSM 11294</strain>
    </source>
</reference>
<proteinExistence type="predicted"/>
<dbReference type="AlphaFoldDB" id="A0A3N2BF49"/>
<keyword evidence="3" id="KW-1185">Reference proteome</keyword>
<feature type="transmembrane region" description="Helical" evidence="1">
    <location>
        <begin position="141"/>
        <end position="166"/>
    </location>
</feature>
<evidence type="ECO:0000313" key="3">
    <source>
        <dbReference type="Proteomes" id="UP000280668"/>
    </source>
</evidence>
<dbReference type="Proteomes" id="UP000280668">
    <property type="component" value="Unassembled WGS sequence"/>
</dbReference>
<keyword evidence="1" id="KW-0812">Transmembrane</keyword>
<comment type="caution">
    <text evidence="2">The sequence shown here is derived from an EMBL/GenBank/DDBJ whole genome shotgun (WGS) entry which is preliminary data.</text>
</comment>
<dbReference type="RefSeq" id="WP_123304255.1">
    <property type="nucleotide sequence ID" value="NZ_RKHK01000001.1"/>
</dbReference>
<name>A0A3N2BF49_9MICO</name>
<organism evidence="2 3">
    <name type="scientific">Bogoriella caseilytica</name>
    <dbReference type="NCBI Taxonomy" id="56055"/>
    <lineage>
        <taxon>Bacteria</taxon>
        <taxon>Bacillati</taxon>
        <taxon>Actinomycetota</taxon>
        <taxon>Actinomycetes</taxon>
        <taxon>Micrococcales</taxon>
        <taxon>Bogoriellaceae</taxon>
        <taxon>Bogoriella</taxon>
    </lineage>
</organism>
<sequence length="223" mass="23193">MIPKILGSVLRGQTNDALATPFVAGRQIGSKHGPWLFSCATLSITVGLTILLSSMVGGVLSNGLSGWASTVSLSELLVRFFGPVLITATLFMLRVLTVRWTFATRQIPLGAAGAGNIVAAAWHVYGAFWVIMFPLALMPGIVFGFLQFVVGSLLAVVVVIVAEILIYAGIARAVPAGKPDPLIPHALLTLVWAVFIGATSVVLGTIAAAALVDSLLSNLGGLF</sequence>
<feature type="transmembrane region" description="Helical" evidence="1">
    <location>
        <begin position="109"/>
        <end position="135"/>
    </location>
</feature>
<protein>
    <recommendedName>
        <fullName evidence="4">Yip1-like protein</fullName>
    </recommendedName>
</protein>
<accession>A0A3N2BF49</accession>
<evidence type="ECO:0008006" key="4">
    <source>
        <dbReference type="Google" id="ProtNLM"/>
    </source>
</evidence>
<keyword evidence="1" id="KW-0472">Membrane</keyword>
<evidence type="ECO:0000313" key="2">
    <source>
        <dbReference type="EMBL" id="ROR73891.1"/>
    </source>
</evidence>
<feature type="transmembrane region" description="Helical" evidence="1">
    <location>
        <begin position="187"/>
        <end position="212"/>
    </location>
</feature>
<gene>
    <name evidence="2" type="ORF">EDD31_2284</name>
</gene>
<feature type="transmembrane region" description="Helical" evidence="1">
    <location>
        <begin position="76"/>
        <end position="97"/>
    </location>
</feature>
<feature type="transmembrane region" description="Helical" evidence="1">
    <location>
        <begin position="35"/>
        <end position="56"/>
    </location>
</feature>
<keyword evidence="1" id="KW-1133">Transmembrane helix</keyword>